<evidence type="ECO:0000256" key="1">
    <source>
        <dbReference type="ARBA" id="ARBA00004651"/>
    </source>
</evidence>
<dbReference type="GO" id="GO:0055085">
    <property type="term" value="P:transmembrane transport"/>
    <property type="evidence" value="ECO:0007669"/>
    <property type="project" value="TreeGrafter"/>
</dbReference>
<dbReference type="GO" id="GO:0005886">
    <property type="term" value="C:plasma membrane"/>
    <property type="evidence" value="ECO:0007669"/>
    <property type="project" value="UniProtKB-SubCell"/>
</dbReference>
<feature type="transmembrane region" description="Helical" evidence="8">
    <location>
        <begin position="35"/>
        <end position="57"/>
    </location>
</feature>
<keyword evidence="6 8" id="KW-1133">Transmembrane helix</keyword>
<feature type="transmembrane region" description="Helical" evidence="8">
    <location>
        <begin position="157"/>
        <end position="176"/>
    </location>
</feature>
<keyword evidence="3" id="KW-0813">Transport</keyword>
<evidence type="ECO:0000256" key="7">
    <source>
        <dbReference type="ARBA" id="ARBA00023136"/>
    </source>
</evidence>
<feature type="transmembrane region" description="Helical" evidence="8">
    <location>
        <begin position="7"/>
        <end position="29"/>
    </location>
</feature>
<evidence type="ECO:0000256" key="8">
    <source>
        <dbReference type="SAM" id="Phobius"/>
    </source>
</evidence>
<evidence type="ECO:0000256" key="5">
    <source>
        <dbReference type="ARBA" id="ARBA00022692"/>
    </source>
</evidence>
<proteinExistence type="inferred from homology"/>
<feature type="transmembrane region" description="Helical" evidence="8">
    <location>
        <begin position="260"/>
        <end position="286"/>
    </location>
</feature>
<comment type="caution">
    <text evidence="9">The sequence shown here is derived from an EMBL/GenBank/DDBJ whole genome shotgun (WGS) entry which is preliminary data.</text>
</comment>
<keyword evidence="5 8" id="KW-0812">Transmembrane</keyword>
<dbReference type="STRING" id="1798508.A3A35_00295"/>
<sequence>MDRNRGIVVQISSGTIMKSFLLALLFALLFFLRDIVLIVLTAVTISSAIEPGVVALIRRRVPRIAAVLVVYLSIALFLLAVFYFLMPPLFADLAGFFSTLPQYLDTVQESNPLANNPLYPFVSDTVSNTISLRELIGGIETSLTSAAEGLFKTVNTVFGGLLSFVFIIVFSFYFAMQETGIDDFLRIVTPARHHEYVLGLWRRSQKKIGLWMQGQLLLALVVGVLVYLGLAILGVKYALTLALFAAIMELIPVFGPILSAIPAVIVALGTGETSLWLLVIGLYVIIQQFENHLIYPLVVTKVVGVPPLLVILALIVGAKLAGFLGIILSVPAAAVVQELVQDLERRRQTLGDVAAKS</sequence>
<feature type="transmembrane region" description="Helical" evidence="8">
    <location>
        <begin position="216"/>
        <end position="248"/>
    </location>
</feature>
<evidence type="ECO:0000256" key="3">
    <source>
        <dbReference type="ARBA" id="ARBA00022448"/>
    </source>
</evidence>
<comment type="subcellular location">
    <subcellularLocation>
        <location evidence="1">Cell membrane</location>
        <topology evidence="1">Multi-pass membrane protein</topology>
    </subcellularLocation>
</comment>
<feature type="transmembrane region" description="Helical" evidence="8">
    <location>
        <begin position="64"/>
        <end position="86"/>
    </location>
</feature>
<name>A0A1F6EEF8_9BACT</name>
<evidence type="ECO:0000256" key="2">
    <source>
        <dbReference type="ARBA" id="ARBA00009773"/>
    </source>
</evidence>
<keyword evidence="4" id="KW-1003">Cell membrane</keyword>
<dbReference type="PANTHER" id="PTHR21716">
    <property type="entry name" value="TRANSMEMBRANE PROTEIN"/>
    <property type="match status" value="1"/>
</dbReference>
<dbReference type="InterPro" id="IPR002549">
    <property type="entry name" value="AI-2E-like"/>
</dbReference>
<keyword evidence="7 8" id="KW-0472">Membrane</keyword>
<dbReference type="PANTHER" id="PTHR21716:SF53">
    <property type="entry name" value="PERMEASE PERM-RELATED"/>
    <property type="match status" value="1"/>
</dbReference>
<protein>
    <recommendedName>
        <fullName evidence="11">AI-2E family transporter</fullName>
    </recommendedName>
</protein>
<evidence type="ECO:0008006" key="11">
    <source>
        <dbReference type="Google" id="ProtNLM"/>
    </source>
</evidence>
<evidence type="ECO:0000256" key="6">
    <source>
        <dbReference type="ARBA" id="ARBA00022989"/>
    </source>
</evidence>
<dbReference type="EMBL" id="MFLV01000011">
    <property type="protein sequence ID" value="OGG71602.1"/>
    <property type="molecule type" value="Genomic_DNA"/>
</dbReference>
<organism evidence="9 10">
    <name type="scientific">Candidatus Kaiserbacteria bacterium RIFCSPLOWO2_01_FULL_51_21</name>
    <dbReference type="NCBI Taxonomy" id="1798508"/>
    <lineage>
        <taxon>Bacteria</taxon>
        <taxon>Candidatus Kaiseribacteriota</taxon>
    </lineage>
</organism>
<evidence type="ECO:0000313" key="9">
    <source>
        <dbReference type="EMBL" id="OGG71602.1"/>
    </source>
</evidence>
<dbReference type="Proteomes" id="UP000179115">
    <property type="component" value="Unassembled WGS sequence"/>
</dbReference>
<reference evidence="9 10" key="1">
    <citation type="journal article" date="2016" name="Nat. Commun.">
        <title>Thousands of microbial genomes shed light on interconnected biogeochemical processes in an aquifer system.</title>
        <authorList>
            <person name="Anantharaman K."/>
            <person name="Brown C.T."/>
            <person name="Hug L.A."/>
            <person name="Sharon I."/>
            <person name="Castelle C.J."/>
            <person name="Probst A.J."/>
            <person name="Thomas B.C."/>
            <person name="Singh A."/>
            <person name="Wilkins M.J."/>
            <person name="Karaoz U."/>
            <person name="Brodie E.L."/>
            <person name="Williams K.H."/>
            <person name="Hubbard S.S."/>
            <person name="Banfield J.F."/>
        </authorList>
    </citation>
    <scope>NUCLEOTIDE SEQUENCE [LARGE SCALE GENOMIC DNA]</scope>
</reference>
<evidence type="ECO:0000313" key="10">
    <source>
        <dbReference type="Proteomes" id="UP000179115"/>
    </source>
</evidence>
<dbReference type="AlphaFoldDB" id="A0A1F6EEF8"/>
<comment type="similarity">
    <text evidence="2">Belongs to the autoinducer-2 exporter (AI-2E) (TC 2.A.86) family.</text>
</comment>
<dbReference type="Pfam" id="PF01594">
    <property type="entry name" value="AI-2E_transport"/>
    <property type="match status" value="1"/>
</dbReference>
<gene>
    <name evidence="9" type="ORF">A3A35_00295</name>
</gene>
<evidence type="ECO:0000256" key="4">
    <source>
        <dbReference type="ARBA" id="ARBA00022475"/>
    </source>
</evidence>
<accession>A0A1F6EEF8</accession>